<feature type="transmembrane region" description="Helical" evidence="6">
    <location>
        <begin position="7"/>
        <end position="26"/>
    </location>
</feature>
<evidence type="ECO:0000256" key="3">
    <source>
        <dbReference type="ARBA" id="ARBA00022692"/>
    </source>
</evidence>
<dbReference type="Proteomes" id="UP000886800">
    <property type="component" value="Unassembled WGS sequence"/>
</dbReference>
<name>A0A9D1WQA9_9FIRM</name>
<dbReference type="PANTHER" id="PTHR30250:SF11">
    <property type="entry name" value="O-ANTIGEN TRANSPORTER-RELATED"/>
    <property type="match status" value="1"/>
</dbReference>
<reference evidence="7" key="1">
    <citation type="journal article" date="2021" name="PeerJ">
        <title>Extensive microbial diversity within the chicken gut microbiome revealed by metagenomics and culture.</title>
        <authorList>
            <person name="Gilroy R."/>
            <person name="Ravi A."/>
            <person name="Getino M."/>
            <person name="Pursley I."/>
            <person name="Horton D.L."/>
            <person name="Alikhan N.F."/>
            <person name="Baker D."/>
            <person name="Gharbi K."/>
            <person name="Hall N."/>
            <person name="Watson M."/>
            <person name="Adriaenssens E.M."/>
            <person name="Foster-Nyarko E."/>
            <person name="Jarju S."/>
            <person name="Secka A."/>
            <person name="Antonio M."/>
            <person name="Oren A."/>
            <person name="Chaudhuri R.R."/>
            <person name="La Ragione R."/>
            <person name="Hildebrand F."/>
            <person name="Pallen M.J."/>
        </authorList>
    </citation>
    <scope>NUCLEOTIDE SEQUENCE</scope>
    <source>
        <strain evidence="7">CHK188-5543</strain>
    </source>
</reference>
<dbReference type="PANTHER" id="PTHR30250">
    <property type="entry name" value="PST FAMILY PREDICTED COLANIC ACID TRANSPORTER"/>
    <property type="match status" value="1"/>
</dbReference>
<feature type="transmembrane region" description="Helical" evidence="6">
    <location>
        <begin position="277"/>
        <end position="297"/>
    </location>
</feature>
<dbReference type="AlphaFoldDB" id="A0A9D1WQA9"/>
<dbReference type="EMBL" id="DXES01000068">
    <property type="protein sequence ID" value="HIX65259.1"/>
    <property type="molecule type" value="Genomic_DNA"/>
</dbReference>
<reference evidence="7" key="2">
    <citation type="submission" date="2021-04" db="EMBL/GenBank/DDBJ databases">
        <authorList>
            <person name="Gilroy R."/>
        </authorList>
    </citation>
    <scope>NUCLEOTIDE SEQUENCE</scope>
    <source>
        <strain evidence="7">CHK188-5543</strain>
    </source>
</reference>
<evidence type="ECO:0000313" key="7">
    <source>
        <dbReference type="EMBL" id="HIX65259.1"/>
    </source>
</evidence>
<keyword evidence="5 6" id="KW-0472">Membrane</keyword>
<protein>
    <submittedName>
        <fullName evidence="7">Polysaccharide biosynthesis C-terminal domain-containing protein</fullName>
    </submittedName>
</protein>
<feature type="transmembrane region" description="Helical" evidence="6">
    <location>
        <begin position="212"/>
        <end position="237"/>
    </location>
</feature>
<feature type="transmembrane region" description="Helical" evidence="6">
    <location>
        <begin position="32"/>
        <end position="52"/>
    </location>
</feature>
<feature type="transmembrane region" description="Helical" evidence="6">
    <location>
        <begin position="93"/>
        <end position="113"/>
    </location>
</feature>
<gene>
    <name evidence="7" type="ORF">H9736_03320</name>
</gene>
<evidence type="ECO:0000256" key="6">
    <source>
        <dbReference type="SAM" id="Phobius"/>
    </source>
</evidence>
<organism evidence="7 8">
    <name type="scientific">Candidatus Anaerotruncus excrementipullorum</name>
    <dbReference type="NCBI Taxonomy" id="2838465"/>
    <lineage>
        <taxon>Bacteria</taxon>
        <taxon>Bacillati</taxon>
        <taxon>Bacillota</taxon>
        <taxon>Clostridia</taxon>
        <taxon>Eubacteriales</taxon>
        <taxon>Oscillospiraceae</taxon>
        <taxon>Anaerotruncus</taxon>
    </lineage>
</organism>
<sequence length="390" mass="43439">KRDVFTGALTAILSGYGVFLLLLPLSAKIPVIGGHTLLIYLYVLTACLRSLCSQFVRARQLIRLYAFDGVMSTATVILFNVIFLFFFRLGITGYVLATIVSDLCSSLFLFTVAGLHRYLRFRGCDWSVLRSMARYAAPLIPTTTCWWITNVSDRYMVTYFLSAEANGLLTIAYKVPTIITLVSGIFTDAWQMSAFTEDGPGRTRFFSNVFNAYQALIFSAASGLILFAKFITSILVLGPANPFYESWRYIPFLLLATCFSCFVTFLGSIYMVEKKSVATLATTALGAAANVLLNLLLIPRFGINGGTFATFASYLIVFCVRLVDTHRIIPMHWNLPKLLANLGLLLAQTGVLLCVESGWVLWEILLCILVLALNFRQILVNLQRFLARRG</sequence>
<feature type="transmembrane region" description="Helical" evidence="6">
    <location>
        <begin position="64"/>
        <end position="87"/>
    </location>
</feature>
<comment type="subcellular location">
    <subcellularLocation>
        <location evidence="1">Cell membrane</location>
        <topology evidence="1">Multi-pass membrane protein</topology>
    </subcellularLocation>
</comment>
<feature type="transmembrane region" description="Helical" evidence="6">
    <location>
        <begin position="249"/>
        <end position="270"/>
    </location>
</feature>
<feature type="transmembrane region" description="Helical" evidence="6">
    <location>
        <begin position="359"/>
        <end position="379"/>
    </location>
</feature>
<proteinExistence type="predicted"/>
<accession>A0A9D1WQA9</accession>
<evidence type="ECO:0000256" key="4">
    <source>
        <dbReference type="ARBA" id="ARBA00022989"/>
    </source>
</evidence>
<keyword evidence="2" id="KW-1003">Cell membrane</keyword>
<feature type="non-terminal residue" evidence="7">
    <location>
        <position position="1"/>
    </location>
</feature>
<dbReference type="InterPro" id="IPR050833">
    <property type="entry name" value="Poly_Biosynth_Transport"/>
</dbReference>
<dbReference type="GO" id="GO:0005886">
    <property type="term" value="C:plasma membrane"/>
    <property type="evidence" value="ECO:0007669"/>
    <property type="project" value="UniProtKB-SubCell"/>
</dbReference>
<evidence type="ECO:0000256" key="5">
    <source>
        <dbReference type="ARBA" id="ARBA00023136"/>
    </source>
</evidence>
<keyword evidence="4 6" id="KW-1133">Transmembrane helix</keyword>
<comment type="caution">
    <text evidence="7">The sequence shown here is derived from an EMBL/GenBank/DDBJ whole genome shotgun (WGS) entry which is preliminary data.</text>
</comment>
<evidence type="ECO:0000313" key="8">
    <source>
        <dbReference type="Proteomes" id="UP000886800"/>
    </source>
</evidence>
<feature type="transmembrane region" description="Helical" evidence="6">
    <location>
        <begin position="303"/>
        <end position="323"/>
    </location>
</feature>
<evidence type="ECO:0000256" key="2">
    <source>
        <dbReference type="ARBA" id="ARBA00022475"/>
    </source>
</evidence>
<keyword evidence="3 6" id="KW-0812">Transmembrane</keyword>
<evidence type="ECO:0000256" key="1">
    <source>
        <dbReference type="ARBA" id="ARBA00004651"/>
    </source>
</evidence>